<feature type="chain" id="PRO_5028814480" evidence="2">
    <location>
        <begin position="19"/>
        <end position="123"/>
    </location>
</feature>
<dbReference type="InterPro" id="IPR039426">
    <property type="entry name" value="TonB-dep_rcpt-like"/>
</dbReference>
<evidence type="ECO:0000259" key="3">
    <source>
        <dbReference type="Pfam" id="PF07715"/>
    </source>
</evidence>
<comment type="similarity">
    <text evidence="1">Belongs to the TonB-dependent receptor family.</text>
</comment>
<evidence type="ECO:0000313" key="5">
    <source>
        <dbReference type="Proteomes" id="UP000516438"/>
    </source>
</evidence>
<keyword evidence="1" id="KW-0472">Membrane</keyword>
<evidence type="ECO:0000256" key="1">
    <source>
        <dbReference type="PROSITE-ProRule" id="PRU01360"/>
    </source>
</evidence>
<protein>
    <submittedName>
        <fullName evidence="4">TonB-dependent receptor plug domain-containing protein</fullName>
    </submittedName>
</protein>
<dbReference type="Proteomes" id="UP000516438">
    <property type="component" value="Chromosome"/>
</dbReference>
<proteinExistence type="inferred from homology"/>
<dbReference type="AlphaFoldDB" id="A0A7H1DYT4"/>
<keyword evidence="1" id="KW-1134">Transmembrane beta strand</keyword>
<keyword evidence="5" id="KW-1185">Reference proteome</keyword>
<dbReference type="RefSeq" id="WP_188321780.1">
    <property type="nucleotide sequence ID" value="NZ_CP060203.1"/>
</dbReference>
<keyword evidence="4" id="KW-0675">Receptor</keyword>
<reference evidence="4 5" key="1">
    <citation type="submission" date="2020-07" db="EMBL/GenBank/DDBJ databases">
        <title>Complete genome and description of Chryseobacterium manosquense strain Marseille-Q2069 sp. nov.</title>
        <authorList>
            <person name="Boxberger M."/>
        </authorList>
    </citation>
    <scope>NUCLEOTIDE SEQUENCE [LARGE SCALE GENOMIC DNA]</scope>
    <source>
        <strain evidence="4 5">Marseille-Q2069</strain>
    </source>
</reference>
<dbReference type="SUPFAM" id="SSF56935">
    <property type="entry name" value="Porins"/>
    <property type="match status" value="1"/>
</dbReference>
<feature type="domain" description="TonB-dependent receptor plug" evidence="3">
    <location>
        <begin position="62"/>
        <end position="109"/>
    </location>
</feature>
<dbReference type="GO" id="GO:0009279">
    <property type="term" value="C:cell outer membrane"/>
    <property type="evidence" value="ECO:0007669"/>
    <property type="project" value="UniProtKB-SubCell"/>
</dbReference>
<accession>A0A7H1DYT4</accession>
<comment type="subcellular location">
    <subcellularLocation>
        <location evidence="1">Cell outer membrane</location>
        <topology evidence="1">Multi-pass membrane protein</topology>
    </subcellularLocation>
</comment>
<name>A0A7H1DYT4_9FLAO</name>
<dbReference type="PROSITE" id="PS52016">
    <property type="entry name" value="TONB_DEPENDENT_REC_3"/>
    <property type="match status" value="1"/>
</dbReference>
<keyword evidence="1" id="KW-0812">Transmembrane</keyword>
<organism evidence="4 5">
    <name type="scientific">Chryseobacterium manosquense</name>
    <dbReference type="NCBI Taxonomy" id="2754694"/>
    <lineage>
        <taxon>Bacteria</taxon>
        <taxon>Pseudomonadati</taxon>
        <taxon>Bacteroidota</taxon>
        <taxon>Flavobacteriia</taxon>
        <taxon>Flavobacteriales</taxon>
        <taxon>Weeksellaceae</taxon>
        <taxon>Chryseobacterium group</taxon>
        <taxon>Chryseobacterium</taxon>
    </lineage>
</organism>
<dbReference type="Gene3D" id="2.170.130.10">
    <property type="entry name" value="TonB-dependent receptor, plug domain"/>
    <property type="match status" value="1"/>
</dbReference>
<keyword evidence="2" id="KW-0732">Signal</keyword>
<feature type="signal peptide" evidence="2">
    <location>
        <begin position="1"/>
        <end position="18"/>
    </location>
</feature>
<sequence>MKKFVVVILLLCCGIFSAQVIGTKGIDGPNENSKLKNTKGLNVSPVEKVGDFCLCCNKEVKNKPLIILDGQRIPYEKFNQIDPKTIESMEVVKNEKAIELYGEDAKNGVIIIITKKNIRNNLK</sequence>
<evidence type="ECO:0000313" key="4">
    <source>
        <dbReference type="EMBL" id="QNS42142.1"/>
    </source>
</evidence>
<keyword evidence="1" id="KW-0998">Cell outer membrane</keyword>
<dbReference type="Pfam" id="PF07715">
    <property type="entry name" value="Plug"/>
    <property type="match status" value="1"/>
</dbReference>
<evidence type="ECO:0000256" key="2">
    <source>
        <dbReference type="SAM" id="SignalP"/>
    </source>
</evidence>
<dbReference type="EMBL" id="CP060203">
    <property type="protein sequence ID" value="QNS42142.1"/>
    <property type="molecule type" value="Genomic_DNA"/>
</dbReference>
<keyword evidence="1" id="KW-0813">Transport</keyword>
<dbReference type="InterPro" id="IPR012910">
    <property type="entry name" value="Plug_dom"/>
</dbReference>
<dbReference type="InterPro" id="IPR037066">
    <property type="entry name" value="Plug_dom_sf"/>
</dbReference>
<gene>
    <name evidence="4" type="ORF">H0S70_03970</name>
</gene>
<dbReference type="KEGG" id="cmaq:H0S70_03970"/>